<proteinExistence type="predicted"/>
<dbReference type="KEGG" id="het:BBW65_04125"/>
<dbReference type="AlphaFoldDB" id="A0A1B1U5K7"/>
<keyword evidence="2" id="KW-1185">Reference proteome</keyword>
<organism evidence="1 2">
    <name type="scientific">Helicobacter enhydrae</name>
    <dbReference type="NCBI Taxonomy" id="222136"/>
    <lineage>
        <taxon>Bacteria</taxon>
        <taxon>Pseudomonadati</taxon>
        <taxon>Campylobacterota</taxon>
        <taxon>Epsilonproteobacteria</taxon>
        <taxon>Campylobacterales</taxon>
        <taxon>Helicobacteraceae</taxon>
        <taxon>Helicobacter</taxon>
    </lineage>
</organism>
<reference evidence="2" key="1">
    <citation type="submission" date="2016-07" db="EMBL/GenBank/DDBJ databases">
        <authorList>
            <person name="Florea S."/>
            <person name="Webb J.S."/>
            <person name="Jaromczyk J."/>
            <person name="Schardl C.L."/>
        </authorList>
    </citation>
    <scope>NUCLEOTIDE SEQUENCE [LARGE SCALE GENOMIC DNA]</scope>
    <source>
        <strain evidence="2">MIT 01-6242</strain>
    </source>
</reference>
<sequence>MQKQSQKLGNKSRILQRVCFVKPKKRIWEILESPKSVLVQKQETKRETANSVLQNELCGNA</sequence>
<protein>
    <submittedName>
        <fullName evidence="1">Uncharacterized protein</fullName>
    </submittedName>
</protein>
<dbReference type="EMBL" id="CP016503">
    <property type="protein sequence ID" value="ANV98038.1"/>
    <property type="molecule type" value="Genomic_DNA"/>
</dbReference>
<gene>
    <name evidence="1" type="ORF">BBW65_04125</name>
</gene>
<name>A0A1B1U5K7_9HELI</name>
<accession>A0A1B1U5K7</accession>
<evidence type="ECO:0000313" key="2">
    <source>
        <dbReference type="Proteomes" id="UP000092884"/>
    </source>
</evidence>
<evidence type="ECO:0000313" key="1">
    <source>
        <dbReference type="EMBL" id="ANV98038.1"/>
    </source>
</evidence>
<dbReference type="Proteomes" id="UP000092884">
    <property type="component" value="Chromosome"/>
</dbReference>